<dbReference type="RefSeq" id="WP_229231805.1">
    <property type="nucleotide sequence ID" value="NZ_AP024525.1"/>
</dbReference>
<gene>
    <name evidence="4" type="ORF">SCMU_08680</name>
</gene>
<dbReference type="SUPFAM" id="SSF53448">
    <property type="entry name" value="Nucleotide-diphospho-sugar transferases"/>
    <property type="match status" value="1"/>
</dbReference>
<dbReference type="InterPro" id="IPR025877">
    <property type="entry name" value="MobA-like_NTP_Trfase"/>
</dbReference>
<feature type="domain" description="MobA-like NTP transferase" evidence="3">
    <location>
        <begin position="45"/>
        <end position="219"/>
    </location>
</feature>
<feature type="compositionally biased region" description="Basic and acidic residues" evidence="2">
    <location>
        <begin position="256"/>
        <end position="277"/>
    </location>
</feature>
<dbReference type="InterPro" id="IPR029044">
    <property type="entry name" value="Nucleotide-diphossugar_trans"/>
</dbReference>
<dbReference type="PANTHER" id="PTHR19136">
    <property type="entry name" value="MOLYBDENUM COFACTOR GUANYLYLTRANSFERASE"/>
    <property type="match status" value="1"/>
</dbReference>
<accession>A0ABN6FDN2</accession>
<keyword evidence="1" id="KW-0808">Transferase</keyword>
<evidence type="ECO:0000313" key="4">
    <source>
        <dbReference type="EMBL" id="BCT75026.1"/>
    </source>
</evidence>
<sequence>MEPVPRPGVRGLTHHDASSLSAAAAPDAAAASGAAASAVAPGFDAVVLAGGRASRLGGYPKPLLSYRGVTLLDRALAAVAEARATAVVGPGPGEPGGPALHCGPASGPGGGLGPPRRSRLLVYTREEPRFAGPLAALGAGLASLRSAPGRLPVWVAVLAADLPLAVDAVAPLLASAVGDPAGDGLLGVDQSGRIQPLLAVYRRDPLEAAVAALAGQGGLADRPMKHLIARLDLLPLALPPRASDDVDTWDAARSWGIERPEPTEARDATPRQEEGHD</sequence>
<feature type="region of interest" description="Disordered" evidence="2">
    <location>
        <begin position="1"/>
        <end position="22"/>
    </location>
</feature>
<dbReference type="EMBL" id="AP024525">
    <property type="protein sequence ID" value="BCT75026.1"/>
    <property type="molecule type" value="Genomic_DNA"/>
</dbReference>
<proteinExistence type="predicted"/>
<evidence type="ECO:0000256" key="1">
    <source>
        <dbReference type="ARBA" id="ARBA00022679"/>
    </source>
</evidence>
<evidence type="ECO:0000313" key="5">
    <source>
        <dbReference type="Proteomes" id="UP001319861"/>
    </source>
</evidence>
<evidence type="ECO:0000259" key="3">
    <source>
        <dbReference type="Pfam" id="PF12804"/>
    </source>
</evidence>
<protein>
    <recommendedName>
        <fullName evidence="3">MobA-like NTP transferase domain-containing protein</fullName>
    </recommendedName>
</protein>
<name>A0ABN6FDN2_SINCY</name>
<dbReference type="PANTHER" id="PTHR19136:SF81">
    <property type="entry name" value="MOLYBDENUM COFACTOR GUANYLYLTRANSFERASE"/>
    <property type="match status" value="1"/>
</dbReference>
<dbReference type="Gene3D" id="3.90.550.10">
    <property type="entry name" value="Spore Coat Polysaccharide Biosynthesis Protein SpsA, Chain A"/>
    <property type="match status" value="1"/>
</dbReference>
<organism evidence="4 5">
    <name type="scientific">Sinomonas cyclohexanicum</name>
    <name type="common">Corynebacterium cyclohexanicum</name>
    <dbReference type="NCBI Taxonomy" id="322009"/>
    <lineage>
        <taxon>Bacteria</taxon>
        <taxon>Bacillati</taxon>
        <taxon>Actinomycetota</taxon>
        <taxon>Actinomycetes</taxon>
        <taxon>Micrococcales</taxon>
        <taxon>Micrococcaceae</taxon>
        <taxon>Sinomonas</taxon>
    </lineage>
</organism>
<dbReference type="Pfam" id="PF12804">
    <property type="entry name" value="NTP_transf_3"/>
    <property type="match status" value="1"/>
</dbReference>
<dbReference type="Proteomes" id="UP001319861">
    <property type="component" value="Chromosome"/>
</dbReference>
<keyword evidence="5" id="KW-1185">Reference proteome</keyword>
<feature type="region of interest" description="Disordered" evidence="2">
    <location>
        <begin position="253"/>
        <end position="277"/>
    </location>
</feature>
<evidence type="ECO:0000256" key="2">
    <source>
        <dbReference type="SAM" id="MobiDB-lite"/>
    </source>
</evidence>
<reference evidence="4 5" key="1">
    <citation type="journal article" date="2021" name="J. Biosci. Bioeng.">
        <title>Identification and characterization of a chc gene cluster responsible for the aromatization pathway of cyclohexanecarboxylate degradation in Sinomonas cyclohexanicum ATCC 51369.</title>
        <authorList>
            <person name="Yamamoto T."/>
            <person name="Hasegawa Y."/>
            <person name="Lau P.C.K."/>
            <person name="Iwaki H."/>
        </authorList>
    </citation>
    <scope>NUCLEOTIDE SEQUENCE [LARGE SCALE GENOMIC DNA]</scope>
    <source>
        <strain evidence="4 5">ATCC 51369</strain>
    </source>
</reference>